<evidence type="ECO:0000313" key="3">
    <source>
        <dbReference type="Proteomes" id="UP000199702"/>
    </source>
</evidence>
<dbReference type="AlphaFoldDB" id="A0A1H6S139"/>
<dbReference type="Proteomes" id="UP000199702">
    <property type="component" value="Unassembled WGS sequence"/>
</dbReference>
<dbReference type="EMBL" id="FNYA01000002">
    <property type="protein sequence ID" value="SEI61878.1"/>
    <property type="molecule type" value="Genomic_DNA"/>
</dbReference>
<feature type="transmembrane region" description="Helical" evidence="1">
    <location>
        <begin position="79"/>
        <end position="101"/>
    </location>
</feature>
<feature type="transmembrane region" description="Helical" evidence="1">
    <location>
        <begin position="187"/>
        <end position="205"/>
    </location>
</feature>
<gene>
    <name evidence="2" type="ORF">SAMN05660918_1168</name>
</gene>
<reference evidence="3" key="1">
    <citation type="submission" date="2016-10" db="EMBL/GenBank/DDBJ databases">
        <authorList>
            <person name="Varghese N."/>
            <person name="Submissions S."/>
        </authorList>
    </citation>
    <scope>NUCLEOTIDE SEQUENCE [LARGE SCALE GENOMIC DNA]</scope>
    <source>
        <strain evidence="3">DSM 17934</strain>
    </source>
</reference>
<keyword evidence="1" id="KW-0472">Membrane</keyword>
<accession>A0A1H6S139</accession>
<evidence type="ECO:0008006" key="4">
    <source>
        <dbReference type="Google" id="ProtNLM"/>
    </source>
</evidence>
<organism evidence="2 3">
    <name type="scientific">Flavobacterium terrigena</name>
    <dbReference type="NCBI Taxonomy" id="402734"/>
    <lineage>
        <taxon>Bacteria</taxon>
        <taxon>Pseudomonadati</taxon>
        <taxon>Bacteroidota</taxon>
        <taxon>Flavobacteriia</taxon>
        <taxon>Flavobacteriales</taxon>
        <taxon>Flavobacteriaceae</taxon>
        <taxon>Flavobacterium</taxon>
    </lineage>
</organism>
<name>A0A1H6S139_9FLAO</name>
<dbReference type="InterPro" id="IPR022134">
    <property type="entry name" value="DUF3667"/>
</dbReference>
<dbReference type="STRING" id="402734.SAMN05660918_1168"/>
<keyword evidence="1" id="KW-1133">Transmembrane helix</keyword>
<feature type="transmembrane region" description="Helical" evidence="1">
    <location>
        <begin position="121"/>
        <end position="140"/>
    </location>
</feature>
<sequence length="243" mass="28455">MQITCKNCNQTFKGHYCNNCGQSAETHKLDVHFLWHDIQHGLLHFDKGILYSAKKLFTEPGITIREYIEGKRIHHFKPISLVIVLATIYGLLCHLFGIHLIVAENNIEKANLYNEWSTSHFAWITLLTIPFYTIGTFVFFKNQGYNFIELLIQNTFKASQRLFVHILLFPAIYYYNETPQINKVRLILYLLDVALIFWTNIQFFDKLSKPKVILKSILSHLLFLVLFTSFIAITMYILGILKF</sequence>
<keyword evidence="1" id="KW-0812">Transmembrane</keyword>
<dbReference type="RefSeq" id="WP_091309541.1">
    <property type="nucleotide sequence ID" value="NZ_CBCSJU010000005.1"/>
</dbReference>
<keyword evidence="3" id="KW-1185">Reference proteome</keyword>
<dbReference type="OrthoDB" id="7446256at2"/>
<proteinExistence type="predicted"/>
<protein>
    <recommendedName>
        <fullName evidence="4">DUF3667 domain-containing protein</fullName>
    </recommendedName>
</protein>
<feature type="transmembrane region" description="Helical" evidence="1">
    <location>
        <begin position="217"/>
        <end position="241"/>
    </location>
</feature>
<evidence type="ECO:0000256" key="1">
    <source>
        <dbReference type="SAM" id="Phobius"/>
    </source>
</evidence>
<evidence type="ECO:0000313" key="2">
    <source>
        <dbReference type="EMBL" id="SEI61878.1"/>
    </source>
</evidence>
<dbReference type="Pfam" id="PF12412">
    <property type="entry name" value="DUF3667"/>
    <property type="match status" value="1"/>
</dbReference>